<dbReference type="InterPro" id="IPR018221">
    <property type="entry name" value="Glyco_hydro_9_His_AS"/>
</dbReference>
<feature type="active site" evidence="8">
    <location>
        <position position="519"/>
    </location>
</feature>
<evidence type="ECO:0000256" key="2">
    <source>
        <dbReference type="ARBA" id="ARBA00007072"/>
    </source>
</evidence>
<evidence type="ECO:0000256" key="9">
    <source>
        <dbReference type="RuleBase" id="RU361166"/>
    </source>
</evidence>
<reference evidence="12" key="1">
    <citation type="submission" date="2023-10" db="EMBL/GenBank/DDBJ databases">
        <title>Chromosome-level genome of the transformable northern wattle, Acacia crassicarpa.</title>
        <authorList>
            <person name="Massaro I."/>
            <person name="Sinha N.R."/>
            <person name="Poethig S."/>
            <person name="Leichty A.R."/>
        </authorList>
    </citation>
    <scope>NUCLEOTIDE SEQUENCE</scope>
    <source>
        <strain evidence="12">Acra3RX</strain>
        <tissue evidence="12">Leaf</tissue>
    </source>
</reference>
<dbReference type="EMBL" id="JAWXYG010000011">
    <property type="protein sequence ID" value="KAK4259957.1"/>
    <property type="molecule type" value="Genomic_DNA"/>
</dbReference>
<evidence type="ECO:0000313" key="12">
    <source>
        <dbReference type="EMBL" id="KAK4259957.1"/>
    </source>
</evidence>
<keyword evidence="10" id="KW-0472">Membrane</keyword>
<dbReference type="GO" id="GO:0030245">
    <property type="term" value="P:cellulose catabolic process"/>
    <property type="evidence" value="ECO:0007669"/>
    <property type="project" value="UniProtKB-KW"/>
</dbReference>
<keyword evidence="4 9" id="KW-0136">Cellulose degradation</keyword>
<dbReference type="PROSITE" id="PS00592">
    <property type="entry name" value="GH9_2"/>
    <property type="match status" value="1"/>
</dbReference>
<keyword evidence="10" id="KW-0812">Transmembrane</keyword>
<keyword evidence="3 8" id="KW-0378">Hydrolase</keyword>
<dbReference type="EC" id="3.2.1.4" evidence="9"/>
<evidence type="ECO:0000256" key="1">
    <source>
        <dbReference type="ARBA" id="ARBA00000966"/>
    </source>
</evidence>
<feature type="transmembrane region" description="Helical" evidence="10">
    <location>
        <begin position="77"/>
        <end position="101"/>
    </location>
</feature>
<accession>A0AAE1MAJ4</accession>
<dbReference type="InterPro" id="IPR012341">
    <property type="entry name" value="6hp_glycosidase-like_sf"/>
</dbReference>
<sequence length="616" mass="68939">MSPTEQFSAFETDKHSEGYIHTVSEGSRLLPSASRWNSINHDYNQLAPNSSTAYHPIPFSYSKSIDFNLVIPDKKHFYRFIFIVVSIIFLVTAAILLVHFLSQVHKHRHQGPSANLKLAINQALTFFDAQKSGHYPKNSPVKFRGDSGLEDGLNTTHEDLIGGFYDSGNNIKFTFTTAYTVTLLSWSVIEYQGKYDDIGELDHVRDIIRWGSDYLLKVFVLPNVTAKTTLVLYSQVGSTIGSEHNDITCWQRPEDMTYPRLVSQCNSSASDLAGELIAALSAASLVFQEDKDYSARLIKAAKNLFDVVTTEDPSWQGKYTTDDACGKEARMFYNSSGYQDELAWAGTWLYIATRNTSYLQFATHTFKLAKNNETDLDRGVFYWNNKLSAAGVLLSRILYFQDPGLSHDDLMLSSNLTRSLMCSFLFNKYSIRTPGGLIILKPEDEPLLQYAATSSFLSKLYGDYLDHQKLSGASCDTDVYSLQMLHDFATSQVNYILGQNPMKMSYMVGYGDKFPLQVHHRSASIPWDDGKPYGCDGGKIWLSSKNPNPQVLLGAMVGGPDLHENFMDDRNQSRFTEPTIASNAGLVAALIALQDPPLSDSKDVKDSILGWNNGYD</sequence>
<dbReference type="PANTHER" id="PTHR22298">
    <property type="entry name" value="ENDO-1,4-BETA-GLUCANASE"/>
    <property type="match status" value="1"/>
</dbReference>
<evidence type="ECO:0000256" key="4">
    <source>
        <dbReference type="ARBA" id="ARBA00023001"/>
    </source>
</evidence>
<comment type="similarity">
    <text evidence="2 8 9">Belongs to the glycosyl hydrolase 9 (cellulase E) family.</text>
</comment>
<organism evidence="12 13">
    <name type="scientific">Acacia crassicarpa</name>
    <name type="common">northern wattle</name>
    <dbReference type="NCBI Taxonomy" id="499986"/>
    <lineage>
        <taxon>Eukaryota</taxon>
        <taxon>Viridiplantae</taxon>
        <taxon>Streptophyta</taxon>
        <taxon>Embryophyta</taxon>
        <taxon>Tracheophyta</taxon>
        <taxon>Spermatophyta</taxon>
        <taxon>Magnoliopsida</taxon>
        <taxon>eudicotyledons</taxon>
        <taxon>Gunneridae</taxon>
        <taxon>Pentapetalae</taxon>
        <taxon>rosids</taxon>
        <taxon>fabids</taxon>
        <taxon>Fabales</taxon>
        <taxon>Fabaceae</taxon>
        <taxon>Caesalpinioideae</taxon>
        <taxon>mimosoid clade</taxon>
        <taxon>Acacieae</taxon>
        <taxon>Acacia</taxon>
    </lineage>
</organism>
<dbReference type="AlphaFoldDB" id="A0AAE1MAJ4"/>
<dbReference type="SUPFAM" id="SSF48208">
    <property type="entry name" value="Six-hairpin glycosidases"/>
    <property type="match status" value="1"/>
</dbReference>
<protein>
    <recommendedName>
        <fullName evidence="9">Endoglucanase</fullName>
        <ecNumber evidence="9">3.2.1.4</ecNumber>
    </recommendedName>
</protein>
<dbReference type="GO" id="GO:0008810">
    <property type="term" value="F:cellulase activity"/>
    <property type="evidence" value="ECO:0007669"/>
    <property type="project" value="UniProtKB-EC"/>
</dbReference>
<evidence type="ECO:0000256" key="10">
    <source>
        <dbReference type="SAM" id="Phobius"/>
    </source>
</evidence>
<dbReference type="Gene3D" id="1.50.10.10">
    <property type="match status" value="1"/>
</dbReference>
<evidence type="ECO:0000256" key="5">
    <source>
        <dbReference type="ARBA" id="ARBA00023277"/>
    </source>
</evidence>
<keyword evidence="7 8" id="KW-0624">Polysaccharide degradation</keyword>
<evidence type="ECO:0000259" key="11">
    <source>
        <dbReference type="Pfam" id="PF00759"/>
    </source>
</evidence>
<dbReference type="InterPro" id="IPR001701">
    <property type="entry name" value="Glyco_hydro_9"/>
</dbReference>
<evidence type="ECO:0000256" key="3">
    <source>
        <dbReference type="ARBA" id="ARBA00022801"/>
    </source>
</evidence>
<evidence type="ECO:0000256" key="7">
    <source>
        <dbReference type="ARBA" id="ARBA00023326"/>
    </source>
</evidence>
<proteinExistence type="inferred from homology"/>
<evidence type="ECO:0000256" key="6">
    <source>
        <dbReference type="ARBA" id="ARBA00023295"/>
    </source>
</evidence>
<name>A0AAE1MAJ4_9FABA</name>
<comment type="catalytic activity">
    <reaction evidence="1 9">
        <text>Endohydrolysis of (1-&gt;4)-beta-D-glucosidic linkages in cellulose, lichenin and cereal beta-D-glucans.</text>
        <dbReference type="EC" id="3.2.1.4"/>
    </reaction>
</comment>
<gene>
    <name evidence="12" type="ORF">QN277_006230</name>
</gene>
<dbReference type="Pfam" id="PF00759">
    <property type="entry name" value="Glyco_hydro_9"/>
    <property type="match status" value="1"/>
</dbReference>
<dbReference type="Proteomes" id="UP001293593">
    <property type="component" value="Unassembled WGS sequence"/>
</dbReference>
<evidence type="ECO:0000256" key="8">
    <source>
        <dbReference type="PROSITE-ProRule" id="PRU10059"/>
    </source>
</evidence>
<keyword evidence="10" id="KW-1133">Transmembrane helix</keyword>
<keyword evidence="5 8" id="KW-0119">Carbohydrate metabolism</keyword>
<feature type="domain" description="Glycoside hydrolase family 9" evidence="11">
    <location>
        <begin position="119"/>
        <end position="590"/>
    </location>
</feature>
<comment type="caution">
    <text evidence="12">The sequence shown here is derived from an EMBL/GenBank/DDBJ whole genome shotgun (WGS) entry which is preliminary data.</text>
</comment>
<evidence type="ECO:0000313" key="13">
    <source>
        <dbReference type="Proteomes" id="UP001293593"/>
    </source>
</evidence>
<keyword evidence="13" id="KW-1185">Reference proteome</keyword>
<dbReference type="InterPro" id="IPR008928">
    <property type="entry name" value="6-hairpin_glycosidase_sf"/>
</dbReference>
<keyword evidence="6 8" id="KW-0326">Glycosidase</keyword>